<gene>
    <name evidence="3" type="ORF">S01H4_56692</name>
</gene>
<dbReference type="InterPro" id="IPR036291">
    <property type="entry name" value="NAD(P)-bd_dom_sf"/>
</dbReference>
<sequence length="76" mass="8193">AAYYGPRGVRCNTVVLGSFYTDKLPKAFIHNYNQRTYLGRQANGEDVKGIVVFLASDASAYITAATVPVDGGYTAK</sequence>
<evidence type="ECO:0000256" key="2">
    <source>
        <dbReference type="ARBA" id="ARBA00023002"/>
    </source>
</evidence>
<dbReference type="PANTHER" id="PTHR42760:SF133">
    <property type="entry name" value="3-OXOACYL-[ACYL-CARRIER-PROTEIN] REDUCTASE"/>
    <property type="match status" value="1"/>
</dbReference>
<feature type="non-terminal residue" evidence="3">
    <location>
        <position position="1"/>
    </location>
</feature>
<organism evidence="3">
    <name type="scientific">marine sediment metagenome</name>
    <dbReference type="NCBI Taxonomy" id="412755"/>
    <lineage>
        <taxon>unclassified sequences</taxon>
        <taxon>metagenomes</taxon>
        <taxon>ecological metagenomes</taxon>
    </lineage>
</organism>
<dbReference type="GO" id="GO:0016616">
    <property type="term" value="F:oxidoreductase activity, acting on the CH-OH group of donors, NAD or NADP as acceptor"/>
    <property type="evidence" value="ECO:0007669"/>
    <property type="project" value="TreeGrafter"/>
</dbReference>
<proteinExistence type="inferred from homology"/>
<name>X1EEQ1_9ZZZZ</name>
<dbReference type="Gene3D" id="3.40.50.720">
    <property type="entry name" value="NAD(P)-binding Rossmann-like Domain"/>
    <property type="match status" value="1"/>
</dbReference>
<dbReference type="PANTHER" id="PTHR42760">
    <property type="entry name" value="SHORT-CHAIN DEHYDROGENASES/REDUCTASES FAMILY MEMBER"/>
    <property type="match status" value="1"/>
</dbReference>
<dbReference type="SUPFAM" id="SSF51735">
    <property type="entry name" value="NAD(P)-binding Rossmann-fold domains"/>
    <property type="match status" value="1"/>
</dbReference>
<evidence type="ECO:0008006" key="4">
    <source>
        <dbReference type="Google" id="ProtNLM"/>
    </source>
</evidence>
<evidence type="ECO:0000313" key="3">
    <source>
        <dbReference type="EMBL" id="GAH15614.1"/>
    </source>
</evidence>
<comment type="similarity">
    <text evidence="1">Belongs to the short-chain dehydrogenases/reductases (SDR) family.</text>
</comment>
<dbReference type="PRINTS" id="PR00081">
    <property type="entry name" value="GDHRDH"/>
</dbReference>
<dbReference type="Pfam" id="PF13561">
    <property type="entry name" value="adh_short_C2"/>
    <property type="match status" value="1"/>
</dbReference>
<protein>
    <recommendedName>
        <fullName evidence="4">Short-chain dehydrogenase/reductase SDR</fullName>
    </recommendedName>
</protein>
<dbReference type="EMBL" id="BART01032877">
    <property type="protein sequence ID" value="GAH15614.1"/>
    <property type="molecule type" value="Genomic_DNA"/>
</dbReference>
<dbReference type="InterPro" id="IPR002347">
    <property type="entry name" value="SDR_fam"/>
</dbReference>
<accession>X1EEQ1</accession>
<comment type="caution">
    <text evidence="3">The sequence shown here is derived from an EMBL/GenBank/DDBJ whole genome shotgun (WGS) entry which is preliminary data.</text>
</comment>
<reference evidence="3" key="1">
    <citation type="journal article" date="2014" name="Front. Microbiol.">
        <title>High frequency of phylogenetically diverse reductive dehalogenase-homologous genes in deep subseafloor sedimentary metagenomes.</title>
        <authorList>
            <person name="Kawai M."/>
            <person name="Futagami T."/>
            <person name="Toyoda A."/>
            <person name="Takaki Y."/>
            <person name="Nishi S."/>
            <person name="Hori S."/>
            <person name="Arai W."/>
            <person name="Tsubouchi T."/>
            <person name="Morono Y."/>
            <person name="Uchiyama I."/>
            <person name="Ito T."/>
            <person name="Fujiyama A."/>
            <person name="Inagaki F."/>
            <person name="Takami H."/>
        </authorList>
    </citation>
    <scope>NUCLEOTIDE SEQUENCE</scope>
    <source>
        <strain evidence="3">Expedition CK06-06</strain>
    </source>
</reference>
<evidence type="ECO:0000256" key="1">
    <source>
        <dbReference type="ARBA" id="ARBA00006484"/>
    </source>
</evidence>
<keyword evidence="2" id="KW-0560">Oxidoreductase</keyword>
<dbReference type="AlphaFoldDB" id="X1EEQ1"/>